<dbReference type="Pfam" id="PF13404">
    <property type="entry name" value="HTH_AsnC-type"/>
    <property type="match status" value="2"/>
</dbReference>
<dbReference type="SUPFAM" id="SSF46785">
    <property type="entry name" value="Winged helix' DNA-binding domain"/>
    <property type="match status" value="2"/>
</dbReference>
<dbReference type="RefSeq" id="WP_344033247.1">
    <property type="nucleotide sequence ID" value="NZ_BAAAOB010000004.1"/>
</dbReference>
<evidence type="ECO:0000256" key="2">
    <source>
        <dbReference type="ARBA" id="ARBA00023125"/>
    </source>
</evidence>
<keyword evidence="2" id="KW-0238">DNA-binding</keyword>
<organism evidence="5 6">
    <name type="scientific">Leucobacter iarius</name>
    <dbReference type="NCBI Taxonomy" id="333963"/>
    <lineage>
        <taxon>Bacteria</taxon>
        <taxon>Bacillati</taxon>
        <taxon>Actinomycetota</taxon>
        <taxon>Actinomycetes</taxon>
        <taxon>Micrococcales</taxon>
        <taxon>Microbacteriaceae</taxon>
        <taxon>Leucobacter</taxon>
    </lineage>
</organism>
<gene>
    <name evidence="5" type="ORF">GCM10009768_28290</name>
</gene>
<dbReference type="InterPro" id="IPR000485">
    <property type="entry name" value="AsnC-type_HTH_dom"/>
</dbReference>
<evidence type="ECO:0000256" key="3">
    <source>
        <dbReference type="ARBA" id="ARBA00023163"/>
    </source>
</evidence>
<evidence type="ECO:0000313" key="6">
    <source>
        <dbReference type="Proteomes" id="UP001500851"/>
    </source>
</evidence>
<evidence type="ECO:0000313" key="5">
    <source>
        <dbReference type="EMBL" id="GAA1797663.1"/>
    </source>
</evidence>
<evidence type="ECO:0000259" key="4">
    <source>
        <dbReference type="PROSITE" id="PS50956"/>
    </source>
</evidence>
<dbReference type="Proteomes" id="UP001500851">
    <property type="component" value="Unassembled WGS sequence"/>
</dbReference>
<keyword evidence="3" id="KW-0804">Transcription</keyword>
<keyword evidence="6" id="KW-1185">Reference proteome</keyword>
<comment type="caution">
    <text evidence="5">The sequence shown here is derived from an EMBL/GenBank/DDBJ whole genome shotgun (WGS) entry which is preliminary data.</text>
</comment>
<dbReference type="PROSITE" id="PS50956">
    <property type="entry name" value="HTH_ASNC_2"/>
    <property type="match status" value="1"/>
</dbReference>
<dbReference type="PRINTS" id="PR00033">
    <property type="entry name" value="HTHASNC"/>
</dbReference>
<dbReference type="Gene3D" id="1.10.10.10">
    <property type="entry name" value="Winged helix-like DNA-binding domain superfamily/Winged helix DNA-binding domain"/>
    <property type="match status" value="2"/>
</dbReference>
<proteinExistence type="predicted"/>
<evidence type="ECO:0000256" key="1">
    <source>
        <dbReference type="ARBA" id="ARBA00023015"/>
    </source>
</evidence>
<keyword evidence="1" id="KW-0805">Transcription regulation</keyword>
<dbReference type="InterPro" id="IPR036390">
    <property type="entry name" value="WH_DNA-bd_sf"/>
</dbReference>
<dbReference type="InterPro" id="IPR036388">
    <property type="entry name" value="WH-like_DNA-bd_sf"/>
</dbReference>
<dbReference type="PANTHER" id="PTHR30154">
    <property type="entry name" value="LEUCINE-RESPONSIVE REGULATORY PROTEIN"/>
    <property type="match status" value="1"/>
</dbReference>
<dbReference type="PANTHER" id="PTHR30154:SF34">
    <property type="entry name" value="TRANSCRIPTIONAL REGULATOR AZLB"/>
    <property type="match status" value="1"/>
</dbReference>
<reference evidence="5 6" key="1">
    <citation type="journal article" date="2019" name="Int. J. Syst. Evol. Microbiol.">
        <title>The Global Catalogue of Microorganisms (GCM) 10K type strain sequencing project: providing services to taxonomists for standard genome sequencing and annotation.</title>
        <authorList>
            <consortium name="The Broad Institute Genomics Platform"/>
            <consortium name="The Broad Institute Genome Sequencing Center for Infectious Disease"/>
            <person name="Wu L."/>
            <person name="Ma J."/>
        </authorList>
    </citation>
    <scope>NUCLEOTIDE SEQUENCE [LARGE SCALE GENOMIC DNA]</scope>
    <source>
        <strain evidence="5 6">JCM 14736</strain>
    </source>
</reference>
<dbReference type="EMBL" id="BAAAOB010000004">
    <property type="protein sequence ID" value="GAA1797663.1"/>
    <property type="molecule type" value="Genomic_DNA"/>
</dbReference>
<sequence>MTEPLDQADREICAALLRNGRASWRLIAQTTGLQERTVARRGARLIEQGLVRVRGLSQPHLIDRGDGYFARIECRPADLGAVAGWLAHRPETLWVATLIGESAIISEVYIRSDDRSRFIEEELATQPVTGYSFEYIDRFRRTVRGWHPDILSSEQLDMLGEDESRALRAAAEHRNEGLEPDQTDSEIIRLLSVDGRLSIDAIASAVGIAKPTVRKRIAQMQRTDYLSIRAVIDPALLGFPLESLITVHAPASRVDEVAAFLAQDWRTRWAAELPTGPSVRALLTLSSRRELFGLLHDLEAGLADRGALRIESSPLLTHYKRSDVVLPVAGDPAP</sequence>
<accession>A0ABN2LS52</accession>
<dbReference type="SMART" id="SM00344">
    <property type="entry name" value="HTH_ASNC"/>
    <property type="match status" value="2"/>
</dbReference>
<feature type="domain" description="HTH asnC-type" evidence="4">
    <location>
        <begin position="180"/>
        <end position="240"/>
    </location>
</feature>
<dbReference type="InterPro" id="IPR019888">
    <property type="entry name" value="Tscrpt_reg_AsnC-like"/>
</dbReference>
<protein>
    <submittedName>
        <fullName evidence="5">Lrp/AsnC family transcriptional regulator</fullName>
    </submittedName>
</protein>
<name>A0ABN2LS52_9MICO</name>